<evidence type="ECO:0000313" key="8">
    <source>
        <dbReference type="EMBL" id="KAE9174934.1"/>
    </source>
</evidence>
<sequence>MLCRIIHALINLMVVLSCFLFCSAHRSLRSSGNRPFSIPMQCSTRIRIFATHLLKYVSLTSSWPPGEVLNAGTNTCEG</sequence>
<evidence type="ECO:0000256" key="1">
    <source>
        <dbReference type="SAM" id="Phobius"/>
    </source>
</evidence>
<dbReference type="AlphaFoldDB" id="A0A6A3QS00"/>
<dbReference type="PROSITE" id="PS51257">
    <property type="entry name" value="PROKAR_LIPOPROTEIN"/>
    <property type="match status" value="1"/>
</dbReference>
<dbReference type="EMBL" id="QXGB01004264">
    <property type="protein sequence ID" value="KAE9166909.1"/>
    <property type="molecule type" value="Genomic_DNA"/>
</dbReference>
<dbReference type="Proteomes" id="UP000437068">
    <property type="component" value="Unassembled WGS sequence"/>
</dbReference>
<accession>A0A6A3QS00</accession>
<dbReference type="Proteomes" id="UP000440367">
    <property type="component" value="Unassembled WGS sequence"/>
</dbReference>
<dbReference type="EMBL" id="QXFW01003941">
    <property type="protein sequence ID" value="KAE8968002.1"/>
    <property type="molecule type" value="Genomic_DNA"/>
</dbReference>
<comment type="caution">
    <text evidence="5">The sequence shown here is derived from an EMBL/GenBank/DDBJ whole genome shotgun (WGS) entry which is preliminary data.</text>
</comment>
<evidence type="ECO:0000313" key="6">
    <source>
        <dbReference type="EMBL" id="KAE9166909.1"/>
    </source>
</evidence>
<dbReference type="EMBL" id="QXGA01003669">
    <property type="protein sequence ID" value="KAE9080639.1"/>
    <property type="molecule type" value="Genomic_DNA"/>
</dbReference>
<protein>
    <submittedName>
        <fullName evidence="5">Uncharacterized protein</fullName>
    </submittedName>
</protein>
<dbReference type="EMBL" id="QXGF01003946">
    <property type="protein sequence ID" value="KAE8920552.1"/>
    <property type="molecule type" value="Genomic_DNA"/>
</dbReference>
<evidence type="ECO:0000313" key="15">
    <source>
        <dbReference type="Proteomes" id="UP000441208"/>
    </source>
</evidence>
<keyword evidence="11" id="KW-1185">Reference proteome</keyword>
<evidence type="ECO:0000313" key="12">
    <source>
        <dbReference type="Proteomes" id="UP000437068"/>
    </source>
</evidence>
<evidence type="ECO:0000313" key="9">
    <source>
        <dbReference type="EMBL" id="KAE9274436.1"/>
    </source>
</evidence>
<evidence type="ECO:0000313" key="4">
    <source>
        <dbReference type="EMBL" id="KAE9069204.1"/>
    </source>
</evidence>
<evidence type="ECO:0000313" key="5">
    <source>
        <dbReference type="EMBL" id="KAE9080639.1"/>
    </source>
</evidence>
<keyword evidence="1" id="KW-1133">Transmembrane helix</keyword>
<dbReference type="EMBL" id="QXFZ01003416">
    <property type="protein sequence ID" value="KAE9069204.1"/>
    <property type="molecule type" value="Genomic_DNA"/>
</dbReference>
<dbReference type="EMBL" id="QXGC01003536">
    <property type="protein sequence ID" value="KAE9174934.1"/>
    <property type="molecule type" value="Genomic_DNA"/>
</dbReference>
<dbReference type="EMBL" id="QXGD01004005">
    <property type="protein sequence ID" value="KAE9173068.1"/>
    <property type="molecule type" value="Genomic_DNA"/>
</dbReference>
<proteinExistence type="predicted"/>
<dbReference type="Proteomes" id="UP000476176">
    <property type="component" value="Unassembled WGS sequence"/>
</dbReference>
<dbReference type="Proteomes" id="UP000441208">
    <property type="component" value="Unassembled WGS sequence"/>
</dbReference>
<reference evidence="10 11" key="1">
    <citation type="submission" date="2018-08" db="EMBL/GenBank/DDBJ databases">
        <title>Genomic investigation of the strawberry pathogen Phytophthora fragariae indicates pathogenicity is determined by transcriptional variation in three key races.</title>
        <authorList>
            <person name="Adams T.M."/>
            <person name="Armitage A.D."/>
            <person name="Sobczyk M.K."/>
            <person name="Bates H.J."/>
            <person name="Dunwell J.M."/>
            <person name="Nellist C.F."/>
            <person name="Harrison R.J."/>
        </authorList>
    </citation>
    <scope>NUCLEOTIDE SEQUENCE [LARGE SCALE GENOMIC DNA]</scope>
    <source>
        <strain evidence="9 12">A4</strain>
        <strain evidence="7 13">BC-1</strain>
        <strain evidence="8 17">BC-23</strain>
        <strain evidence="6 11">NOV-27</strain>
        <strain evidence="5 14">NOV-5</strain>
        <strain evidence="4 15">NOV-71</strain>
        <strain evidence="2 10">NOV-9</strain>
        <strain evidence="3 16">SCRP245</strain>
    </source>
</reference>
<dbReference type="OrthoDB" id="10278777at2759"/>
<evidence type="ECO:0000313" key="10">
    <source>
        <dbReference type="Proteomes" id="UP000429523"/>
    </source>
</evidence>
<evidence type="ECO:0000313" key="11">
    <source>
        <dbReference type="Proteomes" id="UP000433483"/>
    </source>
</evidence>
<feature type="transmembrane region" description="Helical" evidence="1">
    <location>
        <begin position="6"/>
        <end position="24"/>
    </location>
</feature>
<dbReference type="Proteomes" id="UP000440732">
    <property type="component" value="Unassembled WGS sequence"/>
</dbReference>
<evidence type="ECO:0000313" key="7">
    <source>
        <dbReference type="EMBL" id="KAE9173068.1"/>
    </source>
</evidence>
<name>A0A6A3QS00_9STRA</name>
<organism evidence="5 14">
    <name type="scientific">Phytophthora fragariae</name>
    <dbReference type="NCBI Taxonomy" id="53985"/>
    <lineage>
        <taxon>Eukaryota</taxon>
        <taxon>Sar</taxon>
        <taxon>Stramenopiles</taxon>
        <taxon>Oomycota</taxon>
        <taxon>Peronosporomycetes</taxon>
        <taxon>Peronosporales</taxon>
        <taxon>Peronosporaceae</taxon>
        <taxon>Phytophthora</taxon>
    </lineage>
</organism>
<keyword evidence="1" id="KW-0472">Membrane</keyword>
<gene>
    <name evidence="9" type="ORF">PF001_g27065</name>
    <name evidence="7" type="ORF">PF002_g29402</name>
    <name evidence="8" type="ORF">PF004_g26526</name>
    <name evidence="6" type="ORF">PF005_g29005</name>
    <name evidence="5" type="ORF">PF006_g27276</name>
    <name evidence="4" type="ORF">PF007_g27405</name>
    <name evidence="2" type="ORF">PF009_g29155</name>
    <name evidence="3" type="ORF">PF011_g27351</name>
</gene>
<dbReference type="Proteomes" id="UP000433483">
    <property type="component" value="Unassembled WGS sequence"/>
</dbReference>
<evidence type="ECO:0000313" key="2">
    <source>
        <dbReference type="EMBL" id="KAE8920552.1"/>
    </source>
</evidence>
<evidence type="ECO:0000313" key="16">
    <source>
        <dbReference type="Proteomes" id="UP000460718"/>
    </source>
</evidence>
<evidence type="ECO:0000313" key="3">
    <source>
        <dbReference type="EMBL" id="KAE8968002.1"/>
    </source>
</evidence>
<evidence type="ECO:0000313" key="17">
    <source>
        <dbReference type="Proteomes" id="UP000476176"/>
    </source>
</evidence>
<keyword evidence="1" id="KW-0812">Transmembrane</keyword>
<dbReference type="EMBL" id="QXGE01003565">
    <property type="protein sequence ID" value="KAE9274436.1"/>
    <property type="molecule type" value="Genomic_DNA"/>
</dbReference>
<dbReference type="Proteomes" id="UP000429523">
    <property type="component" value="Unassembled WGS sequence"/>
</dbReference>
<dbReference type="Proteomes" id="UP000460718">
    <property type="component" value="Unassembled WGS sequence"/>
</dbReference>
<evidence type="ECO:0000313" key="13">
    <source>
        <dbReference type="Proteomes" id="UP000440367"/>
    </source>
</evidence>
<evidence type="ECO:0000313" key="14">
    <source>
        <dbReference type="Proteomes" id="UP000440732"/>
    </source>
</evidence>